<name>A0A517Y8U7_9BACT</name>
<evidence type="ECO:0000313" key="1">
    <source>
        <dbReference type="EMBL" id="QDU26646.1"/>
    </source>
</evidence>
<organism evidence="1 2">
    <name type="scientific">Anatilimnocola aggregata</name>
    <dbReference type="NCBI Taxonomy" id="2528021"/>
    <lineage>
        <taxon>Bacteria</taxon>
        <taxon>Pseudomonadati</taxon>
        <taxon>Planctomycetota</taxon>
        <taxon>Planctomycetia</taxon>
        <taxon>Pirellulales</taxon>
        <taxon>Pirellulaceae</taxon>
        <taxon>Anatilimnocola</taxon>
    </lineage>
</organism>
<dbReference type="AlphaFoldDB" id="A0A517Y8U7"/>
<proteinExistence type="predicted"/>
<dbReference type="EMBL" id="CP036274">
    <property type="protein sequence ID" value="QDU26646.1"/>
    <property type="molecule type" value="Genomic_DNA"/>
</dbReference>
<dbReference type="Proteomes" id="UP000315017">
    <property type="component" value="Chromosome"/>
</dbReference>
<accession>A0A517Y8U7</accession>
<evidence type="ECO:0000313" key="2">
    <source>
        <dbReference type="Proteomes" id="UP000315017"/>
    </source>
</evidence>
<dbReference type="KEGG" id="aagg:ETAA8_17270"/>
<reference evidence="1 2" key="1">
    <citation type="submission" date="2019-02" db="EMBL/GenBank/DDBJ databases">
        <title>Deep-cultivation of Planctomycetes and their phenomic and genomic characterization uncovers novel biology.</title>
        <authorList>
            <person name="Wiegand S."/>
            <person name="Jogler M."/>
            <person name="Boedeker C."/>
            <person name="Pinto D."/>
            <person name="Vollmers J."/>
            <person name="Rivas-Marin E."/>
            <person name="Kohn T."/>
            <person name="Peeters S.H."/>
            <person name="Heuer A."/>
            <person name="Rast P."/>
            <person name="Oberbeckmann S."/>
            <person name="Bunk B."/>
            <person name="Jeske O."/>
            <person name="Meyerdierks A."/>
            <person name="Storesund J.E."/>
            <person name="Kallscheuer N."/>
            <person name="Luecker S."/>
            <person name="Lage O.M."/>
            <person name="Pohl T."/>
            <person name="Merkel B.J."/>
            <person name="Hornburger P."/>
            <person name="Mueller R.-W."/>
            <person name="Bruemmer F."/>
            <person name="Labrenz M."/>
            <person name="Spormann A.M."/>
            <person name="Op den Camp H."/>
            <person name="Overmann J."/>
            <person name="Amann R."/>
            <person name="Jetten M.S.M."/>
            <person name="Mascher T."/>
            <person name="Medema M.H."/>
            <person name="Devos D.P."/>
            <person name="Kaster A.-K."/>
            <person name="Ovreas L."/>
            <person name="Rohde M."/>
            <person name="Galperin M.Y."/>
            <person name="Jogler C."/>
        </authorList>
    </citation>
    <scope>NUCLEOTIDE SEQUENCE [LARGE SCALE GENOMIC DNA]</scope>
    <source>
        <strain evidence="1 2">ETA_A8</strain>
    </source>
</reference>
<protein>
    <submittedName>
        <fullName evidence="1">Uncharacterized protein</fullName>
    </submittedName>
</protein>
<dbReference type="RefSeq" id="WP_145087403.1">
    <property type="nucleotide sequence ID" value="NZ_CP036274.1"/>
</dbReference>
<keyword evidence="2" id="KW-1185">Reference proteome</keyword>
<sequence>MNLEAAEPADDAHSISHLLFRSVDAFLELPVEYRWEFTRRHPYYLLCWRAARAFRESPSPDEAERFCQQAASIVLNAINVAPNAPLPDPHDEITALGYGSIPGGWVEGAVAPAMLRTLAHMLLAALPKTQRSQFGRLLNESAEFDAMDSEQMWAIHERLSQLPGDAWNSFPEAPIVSINLQSPQRAITEAIETLVRQWKDERSITETRRRDDKLKEYLEVWDLREGWHNGEYHGDREMKLQEIAAHLKAGSINTIANRYRSAFRYLTGHEYRPELWIRLFGGLKLATADQLSRLAMRRPWRSRNLRPATESVLLPGRREPDDEQFLAGVGITGSDLSVIELQLDIQTLLERGYSDEQICSELFSDGGQSIEDVHALVAALRSRRDESL</sequence>
<gene>
    <name evidence="1" type="ORF">ETAA8_17270</name>
</gene>
<dbReference type="OrthoDB" id="283153at2"/>